<evidence type="ECO:0000313" key="2">
    <source>
        <dbReference type="EMBL" id="KAH9327227.1"/>
    </source>
</evidence>
<sequence length="111" mass="12626">TKVHAGRESASLVQVSPFRAVWRDLSQAVRDSWDKSTRRTRNDRFSRNKRLSSGTFGPKGCTGHEKLKEPERMESCHVSLPQTRTRKPESGGSEKFVPDSLGHLGQKYVWD</sequence>
<gene>
    <name evidence="2" type="ORF">KI387_007405</name>
</gene>
<dbReference type="AlphaFoldDB" id="A0AA38GRU6"/>
<evidence type="ECO:0000256" key="1">
    <source>
        <dbReference type="SAM" id="MobiDB-lite"/>
    </source>
</evidence>
<feature type="non-terminal residue" evidence="2">
    <location>
        <position position="111"/>
    </location>
</feature>
<name>A0AA38GRU6_TAXCH</name>
<keyword evidence="3" id="KW-1185">Reference proteome</keyword>
<evidence type="ECO:0000313" key="3">
    <source>
        <dbReference type="Proteomes" id="UP000824469"/>
    </source>
</evidence>
<proteinExistence type="predicted"/>
<organism evidence="2 3">
    <name type="scientific">Taxus chinensis</name>
    <name type="common">Chinese yew</name>
    <name type="synonym">Taxus wallichiana var. chinensis</name>
    <dbReference type="NCBI Taxonomy" id="29808"/>
    <lineage>
        <taxon>Eukaryota</taxon>
        <taxon>Viridiplantae</taxon>
        <taxon>Streptophyta</taxon>
        <taxon>Embryophyta</taxon>
        <taxon>Tracheophyta</taxon>
        <taxon>Spermatophyta</taxon>
        <taxon>Pinopsida</taxon>
        <taxon>Pinidae</taxon>
        <taxon>Conifers II</taxon>
        <taxon>Cupressales</taxon>
        <taxon>Taxaceae</taxon>
        <taxon>Taxus</taxon>
    </lineage>
</organism>
<feature type="compositionally biased region" description="Basic and acidic residues" evidence="1">
    <location>
        <begin position="31"/>
        <end position="46"/>
    </location>
</feature>
<feature type="non-terminal residue" evidence="2">
    <location>
        <position position="1"/>
    </location>
</feature>
<protein>
    <submittedName>
        <fullName evidence="2">Uncharacterized protein</fullName>
    </submittedName>
</protein>
<comment type="caution">
    <text evidence="2">The sequence shown here is derived from an EMBL/GenBank/DDBJ whole genome shotgun (WGS) entry which is preliminary data.</text>
</comment>
<dbReference type="EMBL" id="JAHRHJ020000002">
    <property type="protein sequence ID" value="KAH9327227.1"/>
    <property type="molecule type" value="Genomic_DNA"/>
</dbReference>
<feature type="region of interest" description="Disordered" evidence="1">
    <location>
        <begin position="31"/>
        <end position="111"/>
    </location>
</feature>
<feature type="compositionally biased region" description="Basic and acidic residues" evidence="1">
    <location>
        <begin position="62"/>
        <end position="75"/>
    </location>
</feature>
<dbReference type="Proteomes" id="UP000824469">
    <property type="component" value="Unassembled WGS sequence"/>
</dbReference>
<accession>A0AA38GRU6</accession>
<reference evidence="2 3" key="1">
    <citation type="journal article" date="2021" name="Nat. Plants">
        <title>The Taxus genome provides insights into paclitaxel biosynthesis.</title>
        <authorList>
            <person name="Xiong X."/>
            <person name="Gou J."/>
            <person name="Liao Q."/>
            <person name="Li Y."/>
            <person name="Zhou Q."/>
            <person name="Bi G."/>
            <person name="Li C."/>
            <person name="Du R."/>
            <person name="Wang X."/>
            <person name="Sun T."/>
            <person name="Guo L."/>
            <person name="Liang H."/>
            <person name="Lu P."/>
            <person name="Wu Y."/>
            <person name="Zhang Z."/>
            <person name="Ro D.K."/>
            <person name="Shang Y."/>
            <person name="Huang S."/>
            <person name="Yan J."/>
        </authorList>
    </citation>
    <scope>NUCLEOTIDE SEQUENCE [LARGE SCALE GENOMIC DNA]</scope>
    <source>
        <strain evidence="2">Ta-2019</strain>
    </source>
</reference>